<dbReference type="SUPFAM" id="SSF53822">
    <property type="entry name" value="Periplasmic binding protein-like I"/>
    <property type="match status" value="1"/>
</dbReference>
<dbReference type="InterPro" id="IPR028081">
    <property type="entry name" value="Leu-bd"/>
</dbReference>
<protein>
    <submittedName>
        <fullName evidence="4">Amino acid/amide ABC transporter substrate-binding protein (HAAT family)</fullName>
    </submittedName>
</protein>
<evidence type="ECO:0000313" key="5">
    <source>
        <dbReference type="Proteomes" id="UP000293433"/>
    </source>
</evidence>
<sequence>MRTPFHGRCGRTALLSVRPSQRQVRTVRPVLLGMAGLLAMTLAQAAAFKAVLIAPEDDPRLDRNRIERAYLGHTGGPAADGIRVALKEAALELESAGATVSFEVVNVAATPEAARAAAEKAEKGGATFVLTDLSPAQTLAVADAVKLPVINVGDASDALREKDCRPRLFHTLPSDRMRADALAQTLVAQKWSGVLLLTGPSPADAQRSAVAQAAIKRYGLKLAGSKPFKLSGDPRERDLANPALLTQGSYDVVWVVDSDGEFARSLPYRTVLPRPVVGDAGLTAVAWHPQYERYGAPQVSRRFTRDAKRPMGGHEWSAWMAGKAIAAAAVEAPKGPAAAVHKALAALELDGSKGVTMGFRPWDGQMRQTMLMTDGQGVVSLAPSDGILHPKNKLDTLGADAPEKLCKARG</sequence>
<dbReference type="Proteomes" id="UP000293433">
    <property type="component" value="Unassembled WGS sequence"/>
</dbReference>
<dbReference type="EMBL" id="SGWV01000008">
    <property type="protein sequence ID" value="RZS56846.1"/>
    <property type="molecule type" value="Genomic_DNA"/>
</dbReference>
<gene>
    <name evidence="4" type="ORF">EV685_1401</name>
</gene>
<dbReference type="AlphaFoldDB" id="A0A4Q7LPY9"/>
<reference evidence="4 5" key="1">
    <citation type="submission" date="2019-02" db="EMBL/GenBank/DDBJ databases">
        <title>Genomic Encyclopedia of Type Strains, Phase IV (KMG-IV): sequencing the most valuable type-strain genomes for metagenomic binning, comparative biology and taxonomic classification.</title>
        <authorList>
            <person name="Goeker M."/>
        </authorList>
    </citation>
    <scope>NUCLEOTIDE SEQUENCE [LARGE SCALE GENOMIC DNA]</scope>
    <source>
        <strain evidence="4 5">DSM 10617</strain>
    </source>
</reference>
<evidence type="ECO:0000256" key="2">
    <source>
        <dbReference type="ARBA" id="ARBA00022729"/>
    </source>
</evidence>
<comment type="similarity">
    <text evidence="1">Belongs to the leucine-binding protein family.</text>
</comment>
<organism evidence="4 5">
    <name type="scientific">Sphaerotilus mobilis</name>
    <dbReference type="NCBI Taxonomy" id="47994"/>
    <lineage>
        <taxon>Bacteria</taxon>
        <taxon>Pseudomonadati</taxon>
        <taxon>Pseudomonadota</taxon>
        <taxon>Betaproteobacteria</taxon>
        <taxon>Burkholderiales</taxon>
        <taxon>Sphaerotilaceae</taxon>
        <taxon>Sphaerotilus</taxon>
    </lineage>
</organism>
<dbReference type="InterPro" id="IPR028082">
    <property type="entry name" value="Peripla_BP_I"/>
</dbReference>
<keyword evidence="2" id="KW-0732">Signal</keyword>
<feature type="domain" description="Leucine-binding protein" evidence="3">
    <location>
        <begin position="74"/>
        <end position="232"/>
    </location>
</feature>
<evidence type="ECO:0000313" key="4">
    <source>
        <dbReference type="EMBL" id="RZS56846.1"/>
    </source>
</evidence>
<dbReference type="Pfam" id="PF13458">
    <property type="entry name" value="Peripla_BP_6"/>
    <property type="match status" value="1"/>
</dbReference>
<evidence type="ECO:0000259" key="3">
    <source>
        <dbReference type="Pfam" id="PF13458"/>
    </source>
</evidence>
<name>A0A4Q7LPY9_9BURK</name>
<dbReference type="PANTHER" id="PTHR30483:SF6">
    <property type="entry name" value="PERIPLASMIC BINDING PROTEIN OF ABC TRANSPORTER FOR NATURAL AMINO ACIDS"/>
    <property type="match status" value="1"/>
</dbReference>
<dbReference type="PANTHER" id="PTHR30483">
    <property type="entry name" value="LEUCINE-SPECIFIC-BINDING PROTEIN"/>
    <property type="match status" value="1"/>
</dbReference>
<proteinExistence type="inferred from homology"/>
<dbReference type="Gene3D" id="3.40.50.2300">
    <property type="match status" value="1"/>
</dbReference>
<evidence type="ECO:0000256" key="1">
    <source>
        <dbReference type="ARBA" id="ARBA00010062"/>
    </source>
</evidence>
<comment type="caution">
    <text evidence="4">The sequence shown here is derived from an EMBL/GenBank/DDBJ whole genome shotgun (WGS) entry which is preliminary data.</text>
</comment>
<accession>A0A4Q7LPY9</accession>
<dbReference type="InterPro" id="IPR051010">
    <property type="entry name" value="BCAA_transport"/>
</dbReference>
<keyword evidence="5" id="KW-1185">Reference proteome</keyword>